<reference evidence="1" key="1">
    <citation type="journal article" date="2019" name="bioRxiv">
        <title>The Genome of the Zebra Mussel, Dreissena polymorpha: A Resource for Invasive Species Research.</title>
        <authorList>
            <person name="McCartney M.A."/>
            <person name="Auch B."/>
            <person name="Kono T."/>
            <person name="Mallez S."/>
            <person name="Zhang Y."/>
            <person name="Obille A."/>
            <person name="Becker A."/>
            <person name="Abrahante J.E."/>
            <person name="Garbe J."/>
            <person name="Badalamenti J.P."/>
            <person name="Herman A."/>
            <person name="Mangelson H."/>
            <person name="Liachko I."/>
            <person name="Sullivan S."/>
            <person name="Sone E.D."/>
            <person name="Koren S."/>
            <person name="Silverstein K.A.T."/>
            <person name="Beckman K.B."/>
            <person name="Gohl D.M."/>
        </authorList>
    </citation>
    <scope>NUCLEOTIDE SEQUENCE</scope>
    <source>
        <strain evidence="1">Duluth1</strain>
        <tissue evidence="1">Whole animal</tissue>
    </source>
</reference>
<comment type="caution">
    <text evidence="1">The sequence shown here is derived from an EMBL/GenBank/DDBJ whole genome shotgun (WGS) entry which is preliminary data.</text>
</comment>
<gene>
    <name evidence="1" type="ORF">DPMN_065733</name>
</gene>
<organism evidence="1 2">
    <name type="scientific">Dreissena polymorpha</name>
    <name type="common">Zebra mussel</name>
    <name type="synonym">Mytilus polymorpha</name>
    <dbReference type="NCBI Taxonomy" id="45954"/>
    <lineage>
        <taxon>Eukaryota</taxon>
        <taxon>Metazoa</taxon>
        <taxon>Spiralia</taxon>
        <taxon>Lophotrochozoa</taxon>
        <taxon>Mollusca</taxon>
        <taxon>Bivalvia</taxon>
        <taxon>Autobranchia</taxon>
        <taxon>Heteroconchia</taxon>
        <taxon>Euheterodonta</taxon>
        <taxon>Imparidentia</taxon>
        <taxon>Neoheterodontei</taxon>
        <taxon>Myida</taxon>
        <taxon>Dreissenoidea</taxon>
        <taxon>Dreissenidae</taxon>
        <taxon>Dreissena</taxon>
    </lineage>
</organism>
<dbReference type="Proteomes" id="UP000828390">
    <property type="component" value="Unassembled WGS sequence"/>
</dbReference>
<accession>A0A9D3YX11</accession>
<sequence length="76" mass="8468">MQRSSKSEQTVKKIVEEGMLLKGTKLQHADSFKYLGSTLTKTCDSAQYIRVRTAIALSSMGSLDNIWKNKTSTTKP</sequence>
<dbReference type="AlphaFoldDB" id="A0A9D3YX11"/>
<dbReference type="EMBL" id="JAIWYP010000014">
    <property type="protein sequence ID" value="KAH3706347.1"/>
    <property type="molecule type" value="Genomic_DNA"/>
</dbReference>
<proteinExistence type="predicted"/>
<evidence type="ECO:0000313" key="1">
    <source>
        <dbReference type="EMBL" id="KAH3706347.1"/>
    </source>
</evidence>
<name>A0A9D3YX11_DREPO</name>
<evidence type="ECO:0000313" key="2">
    <source>
        <dbReference type="Proteomes" id="UP000828390"/>
    </source>
</evidence>
<keyword evidence="2" id="KW-1185">Reference proteome</keyword>
<protein>
    <submittedName>
        <fullName evidence="1">Uncharacterized protein</fullName>
    </submittedName>
</protein>
<reference evidence="1" key="2">
    <citation type="submission" date="2020-11" db="EMBL/GenBank/DDBJ databases">
        <authorList>
            <person name="McCartney M.A."/>
            <person name="Auch B."/>
            <person name="Kono T."/>
            <person name="Mallez S."/>
            <person name="Becker A."/>
            <person name="Gohl D.M."/>
            <person name="Silverstein K.A.T."/>
            <person name="Koren S."/>
            <person name="Bechman K.B."/>
            <person name="Herman A."/>
            <person name="Abrahante J.E."/>
            <person name="Garbe J."/>
        </authorList>
    </citation>
    <scope>NUCLEOTIDE SEQUENCE</scope>
    <source>
        <strain evidence="1">Duluth1</strain>
        <tissue evidence="1">Whole animal</tissue>
    </source>
</reference>